<accession>A0A6J6APS6</accession>
<sequence>MNEELTITTDDVLRGIDLSGKVVLVTGATTGLGKESARALGAAGATVVITARSEDKGRAAVAQLLELVPDGDFSFGVMELGSLDSVRSFAEKFVAEHDRLDVLLANAGIMAVPYGKTDDGFELQFGTNHLGHFVLVNRLLPLLRASAPSRIVNLSSAGHFTSGIIWDDPNFENHEYSKMDAYGQSKTANILFTTELERRYGNLGVHSWAVHPGMVMTDLARSFTKDDFGDLASRAKKSGMKMPTLVNVDVGASTQVWACASTEALQQPGSYLADRTFATPSDYANDPELAKRLWAMSEEFVGETFPEV</sequence>
<dbReference type="EMBL" id="CAEUNJ010000094">
    <property type="protein sequence ID" value="CAB4372664.1"/>
    <property type="molecule type" value="Genomic_DNA"/>
</dbReference>
<reference evidence="3" key="1">
    <citation type="submission" date="2020-05" db="EMBL/GenBank/DDBJ databases">
        <authorList>
            <person name="Chiriac C."/>
            <person name="Salcher M."/>
            <person name="Ghai R."/>
            <person name="Kavagutti S V."/>
        </authorList>
    </citation>
    <scope>NUCLEOTIDE SEQUENCE</scope>
</reference>
<dbReference type="EMBL" id="CAEZXY010000003">
    <property type="protein sequence ID" value="CAB4694347.1"/>
    <property type="molecule type" value="Genomic_DNA"/>
</dbReference>
<evidence type="ECO:0000313" key="10">
    <source>
        <dbReference type="EMBL" id="CAB5073818.1"/>
    </source>
</evidence>
<dbReference type="EMBL" id="CAFBRD010000006">
    <property type="protein sequence ID" value="CAB5073818.1"/>
    <property type="molecule type" value="Genomic_DNA"/>
</dbReference>
<dbReference type="EMBL" id="CAEZTY010000014">
    <property type="protein sequence ID" value="CAB4580568.1"/>
    <property type="molecule type" value="Genomic_DNA"/>
</dbReference>
<dbReference type="AlphaFoldDB" id="A0A6J6APS6"/>
<dbReference type="PANTHER" id="PTHR43157:SF31">
    <property type="entry name" value="PHOSPHATIDYLINOSITOL-GLYCAN BIOSYNTHESIS CLASS F PROTEIN"/>
    <property type="match status" value="1"/>
</dbReference>
<evidence type="ECO:0000313" key="8">
    <source>
        <dbReference type="EMBL" id="CAB4792074.1"/>
    </source>
</evidence>
<dbReference type="InterPro" id="IPR002347">
    <property type="entry name" value="SDR_fam"/>
</dbReference>
<evidence type="ECO:0000313" key="6">
    <source>
        <dbReference type="EMBL" id="CAB4694347.1"/>
    </source>
</evidence>
<dbReference type="SUPFAM" id="SSF51735">
    <property type="entry name" value="NAD(P)-binding Rossmann-fold domains"/>
    <property type="match status" value="1"/>
</dbReference>
<protein>
    <submittedName>
        <fullName evidence="3">Unannotated protein</fullName>
    </submittedName>
</protein>
<name>A0A6J6APS6_9ZZZZ</name>
<evidence type="ECO:0000313" key="5">
    <source>
        <dbReference type="EMBL" id="CAB4619519.1"/>
    </source>
</evidence>
<dbReference type="EMBL" id="CAFBNJ010000019">
    <property type="protein sequence ID" value="CAB4946443.1"/>
    <property type="molecule type" value="Genomic_DNA"/>
</dbReference>
<dbReference type="EMBL" id="CAFAAM010000003">
    <property type="protein sequence ID" value="CAB4792074.1"/>
    <property type="molecule type" value="Genomic_DNA"/>
</dbReference>
<dbReference type="EMBL" id="CAESAL010000019">
    <property type="protein sequence ID" value="CAB4338322.1"/>
    <property type="molecule type" value="Genomic_DNA"/>
</dbReference>
<dbReference type="PANTHER" id="PTHR43157">
    <property type="entry name" value="PHOSPHATIDYLINOSITOL-GLYCAN BIOSYNTHESIS CLASS F PROTEIN-RELATED"/>
    <property type="match status" value="1"/>
</dbReference>
<evidence type="ECO:0000256" key="1">
    <source>
        <dbReference type="ARBA" id="ARBA00023002"/>
    </source>
</evidence>
<evidence type="ECO:0000313" key="9">
    <source>
        <dbReference type="EMBL" id="CAB4946443.1"/>
    </source>
</evidence>
<evidence type="ECO:0000313" key="2">
    <source>
        <dbReference type="EMBL" id="CAB4338322.1"/>
    </source>
</evidence>
<organism evidence="3">
    <name type="scientific">freshwater metagenome</name>
    <dbReference type="NCBI Taxonomy" id="449393"/>
    <lineage>
        <taxon>unclassified sequences</taxon>
        <taxon>metagenomes</taxon>
        <taxon>ecological metagenomes</taxon>
    </lineage>
</organism>
<dbReference type="CDD" id="cd05327">
    <property type="entry name" value="retinol-DH_like_SDR_c_like"/>
    <property type="match status" value="1"/>
</dbReference>
<keyword evidence="1" id="KW-0560">Oxidoreductase</keyword>
<dbReference type="PRINTS" id="PR00081">
    <property type="entry name" value="GDHRDH"/>
</dbReference>
<dbReference type="GO" id="GO:0016491">
    <property type="term" value="F:oxidoreductase activity"/>
    <property type="evidence" value="ECO:0007669"/>
    <property type="project" value="UniProtKB-KW"/>
</dbReference>
<dbReference type="Gene3D" id="3.40.50.720">
    <property type="entry name" value="NAD(P)-binding Rossmann-like Domain"/>
    <property type="match status" value="1"/>
</dbReference>
<evidence type="ECO:0000313" key="3">
    <source>
        <dbReference type="EMBL" id="CAB4372664.1"/>
    </source>
</evidence>
<dbReference type="EMBL" id="CAEZVC010000028">
    <property type="protein sequence ID" value="CAB4619519.1"/>
    <property type="molecule type" value="Genomic_DNA"/>
</dbReference>
<proteinExistence type="predicted"/>
<evidence type="ECO:0000313" key="7">
    <source>
        <dbReference type="EMBL" id="CAB4782401.1"/>
    </source>
</evidence>
<gene>
    <name evidence="4" type="ORF">UFOPK1762_00579</name>
    <name evidence="5" type="ORF">UFOPK1906_00644</name>
    <name evidence="6" type="ORF">UFOPK2624_00167</name>
    <name evidence="7" type="ORF">UFOPK2969_00184</name>
    <name evidence="8" type="ORF">UFOPK3010_00049</name>
    <name evidence="2" type="ORF">UFOPK3331_00760</name>
    <name evidence="9" type="ORF">UFOPK3785_00545</name>
    <name evidence="3" type="ORF">UFOPK4201_01711</name>
    <name evidence="10" type="ORF">UFOPK4371_00221</name>
</gene>
<dbReference type="EMBL" id="CAFAAD010000008">
    <property type="protein sequence ID" value="CAB4782401.1"/>
    <property type="molecule type" value="Genomic_DNA"/>
</dbReference>
<dbReference type="InterPro" id="IPR036291">
    <property type="entry name" value="NAD(P)-bd_dom_sf"/>
</dbReference>
<evidence type="ECO:0000313" key="4">
    <source>
        <dbReference type="EMBL" id="CAB4580568.1"/>
    </source>
</evidence>
<dbReference type="Pfam" id="PF00106">
    <property type="entry name" value="adh_short"/>
    <property type="match status" value="1"/>
</dbReference>